<keyword evidence="2" id="KW-1185">Reference proteome</keyword>
<evidence type="ECO:0000313" key="2">
    <source>
        <dbReference type="Proteomes" id="UP001614338"/>
    </source>
</evidence>
<name>A0ABW8BRX6_9GAMM</name>
<accession>A0ABW8BRX6</accession>
<evidence type="ECO:0000313" key="1">
    <source>
        <dbReference type="EMBL" id="MFI8749974.1"/>
    </source>
</evidence>
<gene>
    <name evidence="1" type="ORF">ACIGG6_08200</name>
</gene>
<dbReference type="Proteomes" id="UP001614338">
    <property type="component" value="Unassembled WGS sequence"/>
</dbReference>
<sequence>MNGTPLNDQDVRWLRRHAHDAIRAQLKTLCDELNADIVRLGQLHHDTPSPHCRGYTPRHFAEPVPTPPTPVPLPWWKALWPQARRQYEADNTRRQTQFNDDYRAWEHRKADFDAAEFARQQREEQGVLRQRDDMTLTLQERLEEIDWPRETVIDFDLGSDNTTIALDIDLPSDDDMPDREWMIPAKALKLTPKSLSATRQRKLYRDHVHGIAFRVLGAVFVRLPRVQEARVSGYRQVIDPATGGTRDQYLYSIKVTRAQWNRIHFDQLEQVDPVAAVEAFTLRRDMTPTGIFRDIEPFKLV</sequence>
<reference evidence="1 2" key="1">
    <citation type="submission" date="2024-10" db="EMBL/GenBank/DDBJ databases">
        <title>The Natural Products Discovery Center: Release of the First 8490 Sequenced Strains for Exploring Actinobacteria Biosynthetic Diversity.</title>
        <authorList>
            <person name="Kalkreuter E."/>
            <person name="Kautsar S.A."/>
            <person name="Yang D."/>
            <person name="Bader C.D."/>
            <person name="Teijaro C.N."/>
            <person name="Fluegel L."/>
            <person name="Davis C.M."/>
            <person name="Simpson J.R."/>
            <person name="Lauterbach L."/>
            <person name="Steele A.D."/>
            <person name="Gui C."/>
            <person name="Meng S."/>
            <person name="Li G."/>
            <person name="Viehrig K."/>
            <person name="Ye F."/>
            <person name="Su P."/>
            <person name="Kiefer A.F."/>
            <person name="Nichols A."/>
            <person name="Cepeda A.J."/>
            <person name="Yan W."/>
            <person name="Fan B."/>
            <person name="Jiang Y."/>
            <person name="Adhikari A."/>
            <person name="Zheng C.-J."/>
            <person name="Schuster L."/>
            <person name="Cowan T.M."/>
            <person name="Smanski M.J."/>
            <person name="Chevrette M.G."/>
            <person name="De Carvalho L.P.S."/>
            <person name="Shen B."/>
        </authorList>
    </citation>
    <scope>NUCLEOTIDE SEQUENCE [LARGE SCALE GENOMIC DNA]</scope>
    <source>
        <strain evidence="1 2">NPDC077409</strain>
    </source>
</reference>
<dbReference type="EMBL" id="JBITWC010000010">
    <property type="protein sequence ID" value="MFI8749974.1"/>
    <property type="molecule type" value="Genomic_DNA"/>
</dbReference>
<comment type="caution">
    <text evidence="1">The sequence shown here is derived from an EMBL/GenBank/DDBJ whole genome shotgun (WGS) entry which is preliminary data.</text>
</comment>
<protein>
    <submittedName>
        <fullName evidence="1">DUF4236 domain-containing protein</fullName>
    </submittedName>
</protein>
<proteinExistence type="predicted"/>
<dbReference type="RefSeq" id="WP_399843811.1">
    <property type="nucleotide sequence ID" value="NZ_JBITWC010000010.1"/>
</dbReference>
<organism evidence="1 2">
    <name type="scientific">Vreelandella lionensis</name>
    <dbReference type="NCBI Taxonomy" id="1144478"/>
    <lineage>
        <taxon>Bacteria</taxon>
        <taxon>Pseudomonadati</taxon>
        <taxon>Pseudomonadota</taxon>
        <taxon>Gammaproteobacteria</taxon>
        <taxon>Oceanospirillales</taxon>
        <taxon>Halomonadaceae</taxon>
        <taxon>Vreelandella</taxon>
    </lineage>
</organism>